<keyword evidence="3" id="KW-1133">Transmembrane helix</keyword>
<dbReference type="GO" id="GO:0016020">
    <property type="term" value="C:membrane"/>
    <property type="evidence" value="ECO:0007669"/>
    <property type="project" value="UniProtKB-SubCell"/>
</dbReference>
<accession>A0A1I2AH93</accession>
<evidence type="ECO:0000313" key="7">
    <source>
        <dbReference type="EMBL" id="SFE43139.1"/>
    </source>
</evidence>
<evidence type="ECO:0000313" key="8">
    <source>
        <dbReference type="Proteomes" id="UP000199513"/>
    </source>
</evidence>
<dbReference type="SUPFAM" id="SSF69318">
    <property type="entry name" value="Integrin alpha N-terminal domain"/>
    <property type="match status" value="1"/>
</dbReference>
<evidence type="ECO:0000256" key="4">
    <source>
        <dbReference type="ARBA" id="ARBA00023136"/>
    </source>
</evidence>
<feature type="chain" id="PRO_5011589204" description="FAM234A/B beta-propeller domain-containing protein" evidence="5">
    <location>
        <begin position="35"/>
        <end position="513"/>
    </location>
</feature>
<dbReference type="PANTHER" id="PTHR21419:SF36">
    <property type="entry name" value="PROTEIN FAM234A-LIKE"/>
    <property type="match status" value="1"/>
</dbReference>
<dbReference type="InterPro" id="IPR015943">
    <property type="entry name" value="WD40/YVTN_repeat-like_dom_sf"/>
</dbReference>
<dbReference type="EMBL" id="FONY01000001">
    <property type="protein sequence ID" value="SFE43139.1"/>
    <property type="molecule type" value="Genomic_DNA"/>
</dbReference>
<dbReference type="InterPro" id="IPR055409">
    <property type="entry name" value="Beta-prop_FAM234A_B"/>
</dbReference>
<dbReference type="Gene3D" id="2.130.10.10">
    <property type="entry name" value="YVTN repeat-like/Quinoprotein amine dehydrogenase"/>
    <property type="match status" value="1"/>
</dbReference>
<dbReference type="InterPro" id="IPR045232">
    <property type="entry name" value="FAM234"/>
</dbReference>
<comment type="subcellular location">
    <subcellularLocation>
        <location evidence="1">Membrane</location>
        <topology evidence="1">Single-pass membrane protein</topology>
    </subcellularLocation>
</comment>
<feature type="signal peptide" evidence="5">
    <location>
        <begin position="1"/>
        <end position="34"/>
    </location>
</feature>
<keyword evidence="8" id="KW-1185">Reference proteome</keyword>
<feature type="domain" description="FAM234A/B beta-propeller" evidence="6">
    <location>
        <begin position="82"/>
        <end position="377"/>
    </location>
</feature>
<name>A0A1I2AH93_9BACT</name>
<gene>
    <name evidence="7" type="ORF">SAMN04488541_1001165</name>
</gene>
<dbReference type="Proteomes" id="UP000199513">
    <property type="component" value="Unassembled WGS sequence"/>
</dbReference>
<protein>
    <recommendedName>
        <fullName evidence="6">FAM234A/B beta-propeller domain-containing protein</fullName>
    </recommendedName>
</protein>
<evidence type="ECO:0000256" key="1">
    <source>
        <dbReference type="ARBA" id="ARBA00004167"/>
    </source>
</evidence>
<evidence type="ECO:0000256" key="2">
    <source>
        <dbReference type="ARBA" id="ARBA00022692"/>
    </source>
</evidence>
<keyword evidence="2" id="KW-0812">Transmembrane</keyword>
<dbReference type="Pfam" id="PF23727">
    <property type="entry name" value="Beta-prop_FAM234A_B"/>
    <property type="match status" value="1"/>
</dbReference>
<keyword evidence="4" id="KW-0472">Membrane</keyword>
<dbReference type="InterPro" id="IPR028994">
    <property type="entry name" value="Integrin_alpha_N"/>
</dbReference>
<dbReference type="PANTHER" id="PTHR21419">
    <property type="match status" value="1"/>
</dbReference>
<evidence type="ECO:0000256" key="3">
    <source>
        <dbReference type="ARBA" id="ARBA00022989"/>
    </source>
</evidence>
<dbReference type="AlphaFoldDB" id="A0A1I2AH93"/>
<keyword evidence="5" id="KW-0732">Signal</keyword>
<organism evidence="7 8">
    <name type="scientific">Thermoflexibacter ruber</name>
    <dbReference type="NCBI Taxonomy" id="1003"/>
    <lineage>
        <taxon>Bacteria</taxon>
        <taxon>Pseudomonadati</taxon>
        <taxon>Bacteroidota</taxon>
        <taxon>Cytophagia</taxon>
        <taxon>Cytophagales</taxon>
        <taxon>Thermoflexibacteraceae</taxon>
        <taxon>Thermoflexibacter</taxon>
    </lineage>
</organism>
<sequence length="513" mass="57014">MYLNKPMKKPKHRKTVAYLTLVHLLFLSCQPSFQENVVLWEAVYPVTTAYSSPRTIDLNKDGILDIVVGTGSGEWIYTDVGVLALDGKTGKRLWHQPARNQVVGSAIFYDITGDGVPEVFIGGRSAELKAINGATGELIWEFLQTDDAHVPKNLGWFNFTTPQLIPDQNADGYKDLLIANGGDATLRADNPNRPVGKLLIISSKDKKIIAQADMPDGKETYLSPLIFDVEKDNPTIIFGTGGETIAGHLYKTTLKDLLNNDISKAEVLFKTNQKGVIAPPVLVDITQDGVLDIVQNLVEGKTIAIDGKTNQLLWQVSLEGTEAYNQPAVGFFNEDDIPDFFINFSIGTWPSFKNIIKTAVIDGKTGKFIYQVDLQGNGFSFTSPLSIDLNNDGFSEVLLTFNQQNEENLPVTKLVCIEVKNQQTIPLDLLKGTNWASTPWVGDMDNNGKTDIIYLAGAVEKEHDPESAFYSIPLRFNIRRVELSHLKPENILWGSYMGRQYNGIFKEKRKINQ</sequence>
<dbReference type="STRING" id="1003.SAMN04488541_1001165"/>
<evidence type="ECO:0000259" key="6">
    <source>
        <dbReference type="Pfam" id="PF23727"/>
    </source>
</evidence>
<evidence type="ECO:0000256" key="5">
    <source>
        <dbReference type="SAM" id="SignalP"/>
    </source>
</evidence>
<proteinExistence type="predicted"/>
<reference evidence="7 8" key="1">
    <citation type="submission" date="2016-10" db="EMBL/GenBank/DDBJ databases">
        <authorList>
            <person name="de Groot N.N."/>
        </authorList>
    </citation>
    <scope>NUCLEOTIDE SEQUENCE [LARGE SCALE GENOMIC DNA]</scope>
    <source>
        <strain>GEY</strain>
        <strain evidence="8">DSM 9560</strain>
    </source>
</reference>
<dbReference type="PROSITE" id="PS51257">
    <property type="entry name" value="PROKAR_LIPOPROTEIN"/>
    <property type="match status" value="1"/>
</dbReference>